<comment type="similarity">
    <text evidence="2 4">Belongs to the thiolase-like superfamily. Beta-ketoacyl-ACP synthases family.</text>
</comment>
<dbReference type="AlphaFoldDB" id="A0A6G7LWZ0"/>
<dbReference type="InterPro" id="IPR000794">
    <property type="entry name" value="Beta-ketoacyl_synthase"/>
</dbReference>
<evidence type="ECO:0000256" key="1">
    <source>
        <dbReference type="ARBA" id="ARBA00005194"/>
    </source>
</evidence>
<dbReference type="InterPro" id="IPR018201">
    <property type="entry name" value="Ketoacyl_synth_AS"/>
</dbReference>
<organism evidence="6 7">
    <name type="scientific">Shewanella chilikensis</name>
    <dbReference type="NCBI Taxonomy" id="558541"/>
    <lineage>
        <taxon>Bacteria</taxon>
        <taxon>Pseudomonadati</taxon>
        <taxon>Pseudomonadota</taxon>
        <taxon>Gammaproteobacteria</taxon>
        <taxon>Alteromonadales</taxon>
        <taxon>Shewanellaceae</taxon>
        <taxon>Shewanella</taxon>
    </lineage>
</organism>
<dbReference type="UniPathway" id="UPA00094"/>
<comment type="pathway">
    <text evidence="1">Lipid metabolism; fatty acid biosynthesis.</text>
</comment>
<name>A0A6G7LWZ0_9GAMM</name>
<dbReference type="NCBIfam" id="NF006587">
    <property type="entry name" value="PRK09116.1"/>
    <property type="match status" value="1"/>
</dbReference>
<evidence type="ECO:0000256" key="2">
    <source>
        <dbReference type="ARBA" id="ARBA00008467"/>
    </source>
</evidence>
<dbReference type="InterPro" id="IPR016039">
    <property type="entry name" value="Thiolase-like"/>
</dbReference>
<accession>A0A6G7LWZ0</accession>
<evidence type="ECO:0000313" key="6">
    <source>
        <dbReference type="EMBL" id="QIJ06307.1"/>
    </source>
</evidence>
<dbReference type="PANTHER" id="PTHR11712:SF325">
    <property type="entry name" value="3-OXOACYL-(ACYL-CARRIER-PROTEIN) SYNTHASE II FABF"/>
    <property type="match status" value="1"/>
</dbReference>
<dbReference type="GO" id="GO:0006633">
    <property type="term" value="P:fatty acid biosynthetic process"/>
    <property type="evidence" value="ECO:0007669"/>
    <property type="project" value="UniProtKB-UniPathway"/>
</dbReference>
<dbReference type="GO" id="GO:0004315">
    <property type="term" value="F:3-oxoacyl-[acyl-carrier-protein] synthase activity"/>
    <property type="evidence" value="ECO:0007669"/>
    <property type="project" value="InterPro"/>
</dbReference>
<evidence type="ECO:0000313" key="7">
    <source>
        <dbReference type="Proteomes" id="UP000502117"/>
    </source>
</evidence>
<dbReference type="KEGG" id="schk:GII14_20455"/>
<proteinExistence type="inferred from homology"/>
<dbReference type="InterPro" id="IPR014031">
    <property type="entry name" value="Ketoacyl_synth_C"/>
</dbReference>
<evidence type="ECO:0000259" key="5">
    <source>
        <dbReference type="PROSITE" id="PS52004"/>
    </source>
</evidence>
<dbReference type="CDD" id="cd00834">
    <property type="entry name" value="KAS_I_II"/>
    <property type="match status" value="1"/>
</dbReference>
<dbReference type="EMBL" id="CP045857">
    <property type="protein sequence ID" value="QIJ06307.1"/>
    <property type="molecule type" value="Genomic_DNA"/>
</dbReference>
<protein>
    <submittedName>
        <fullName evidence="6">Beta-ketoacyl-ACP synthase</fullName>
    </submittedName>
</protein>
<dbReference type="SUPFAM" id="SSF53901">
    <property type="entry name" value="Thiolase-like"/>
    <property type="match status" value="2"/>
</dbReference>
<dbReference type="InterPro" id="IPR020841">
    <property type="entry name" value="PKS_Beta-ketoAc_synthase_dom"/>
</dbReference>
<evidence type="ECO:0000256" key="4">
    <source>
        <dbReference type="RuleBase" id="RU003694"/>
    </source>
</evidence>
<dbReference type="Pfam" id="PF00109">
    <property type="entry name" value="ketoacyl-synt"/>
    <property type="match status" value="1"/>
</dbReference>
<evidence type="ECO:0000256" key="3">
    <source>
        <dbReference type="ARBA" id="ARBA00022679"/>
    </source>
</evidence>
<dbReference type="Gene3D" id="3.40.47.10">
    <property type="match status" value="2"/>
</dbReference>
<sequence length="410" mass="44063">MSRRVVITGMGGISALGQDWDSVKARLQAGQNAVVRMDEWDRFDGLHTRLAAPVSDFSTPAHYSRKKIRSMGRVSLMATRASEMALEDAGLLHDPLIASGAMGIAYGSSTGSTDPITAFGDMLKHGDMSGVTATSYIRMMAHTTAVNVGVFFGLKGRVLTTSSACTSGSQGIGYAYEAIKYGQQDLMLAGGGEELCPTEAVVFDTLFATSTRNDTPELTPRPFDRDRDGLVIGEGACTLVLEELEHAKARGARIYAEELGFGTNSDGLHVTQPNADTMEKAIRLALKDAKIAPQQIGYVNAHGTATDRGDAAESRATAAVFGEQMPISSLKSYTGHTLGACGALEAWWSIMMMRDGWFAPTINLENVAEDCAELDYIRAEGRALDTDLVMSNNFAFGGINTSLIFRRWQD</sequence>
<dbReference type="RefSeq" id="WP_165565822.1">
    <property type="nucleotide sequence ID" value="NZ_CP045857.1"/>
</dbReference>
<dbReference type="PROSITE" id="PS00606">
    <property type="entry name" value="KS3_1"/>
    <property type="match status" value="1"/>
</dbReference>
<dbReference type="PROSITE" id="PS52004">
    <property type="entry name" value="KS3_2"/>
    <property type="match status" value="1"/>
</dbReference>
<dbReference type="SMART" id="SM00825">
    <property type="entry name" value="PKS_KS"/>
    <property type="match status" value="1"/>
</dbReference>
<gene>
    <name evidence="6" type="ORF">GII14_20455</name>
</gene>
<dbReference type="GO" id="GO:0005829">
    <property type="term" value="C:cytosol"/>
    <property type="evidence" value="ECO:0007669"/>
    <property type="project" value="TreeGrafter"/>
</dbReference>
<reference evidence="6 7" key="1">
    <citation type="submission" date="2019-11" db="EMBL/GenBank/DDBJ databases">
        <title>Complete Genome Sequence of Shewanella chilikensis Strain DC57, Isolated from Corroded Seal Rings at a floating production facility in Australia.</title>
        <authorList>
            <person name="Salgar-Chaparro S.J."/>
            <person name="Castillo-Villamizar G.A."/>
            <person name="Poehlein A."/>
            <person name="Daniel R."/>
            <person name="Machuca L."/>
        </authorList>
    </citation>
    <scope>NUCLEOTIDE SEQUENCE [LARGE SCALE GENOMIC DNA]</scope>
    <source>
        <strain evidence="6 7">DC57</strain>
    </source>
</reference>
<dbReference type="Proteomes" id="UP000502117">
    <property type="component" value="Chromosome"/>
</dbReference>
<dbReference type="FunFam" id="3.40.47.10:FF:000018">
    <property type="entry name" value="3-oxoacyl-[acyl-carrier-protein] synthase 2"/>
    <property type="match status" value="1"/>
</dbReference>
<feature type="domain" description="Ketosynthase family 3 (KS3)" evidence="5">
    <location>
        <begin position="2"/>
        <end position="407"/>
    </location>
</feature>
<dbReference type="InterPro" id="IPR014030">
    <property type="entry name" value="Ketoacyl_synth_N"/>
</dbReference>
<keyword evidence="3 4" id="KW-0808">Transferase</keyword>
<dbReference type="Pfam" id="PF02801">
    <property type="entry name" value="Ketoacyl-synt_C"/>
    <property type="match status" value="1"/>
</dbReference>
<dbReference type="PANTHER" id="PTHR11712">
    <property type="entry name" value="POLYKETIDE SYNTHASE-RELATED"/>
    <property type="match status" value="1"/>
</dbReference>